<dbReference type="Gene3D" id="2.40.70.10">
    <property type="entry name" value="Acid Proteases"/>
    <property type="match status" value="2"/>
</dbReference>
<evidence type="ECO:0000313" key="10">
    <source>
        <dbReference type="Proteomes" id="UP000006790"/>
    </source>
</evidence>
<keyword evidence="10" id="KW-1185">Reference proteome</keyword>
<dbReference type="OrthoDB" id="28208at2759"/>
<dbReference type="HOGENOM" id="CLU_013253_10_0_1"/>
<keyword evidence="6" id="KW-0645">Protease</keyword>
<evidence type="ECO:0000256" key="6">
    <source>
        <dbReference type="RuleBase" id="RU000454"/>
    </source>
</evidence>
<keyword evidence="5" id="KW-1015">Disulfide bond</keyword>
<feature type="chain" id="PRO_5003510953" description="Peptidase A1 domain-containing protein" evidence="7">
    <location>
        <begin position="18"/>
        <end position="481"/>
    </location>
</feature>
<evidence type="ECO:0000256" key="4">
    <source>
        <dbReference type="PIRSR" id="PIRSR601461-1"/>
    </source>
</evidence>
<sequence>MFFILTAVILFLRLSLAFFPSSERRFLHNGKVGKVATADFWFPNEQVPSVRVGREFSFGDDSADAVKQAADDVLDPTYVHLSPAITILTRDSNSHAYIVNVTISDEEYSLILDTGSAFPWVYGDSCSLRACEGRKLYPTGGKQTVNGSTFRLDYPYGITSGAIFQDSFIINNLNTSETFAFGVATSVPQMFENYPVSGILGLPANSPGTVEPALSVLYRSKSIRSQKFTLYLDHIESENTTLNANSGLFAIGEPITELYKGDIYYSELVVNPNNYWLIAIDRIFCNSTLVTFQNPENFTGAQSRSKRSGIIDSGSTFLVLPKVDALDIHSYLPGSITDGNYFAVFCNSTVDLTFELGNKNWTIPASSYLGEPYQEGSKYYGYCVSNIEGQAIHSSWILGDVFIKNFYTVFDMDNQQVGFALKNSNVNLVQNSNISTNTLEATPLSSTTISSSHSTSKSEGTFPLKLHNYLYYLVIYFSLWL</sequence>
<dbReference type="InterPro" id="IPR001461">
    <property type="entry name" value="Aspartic_peptidase_A1"/>
</dbReference>
<dbReference type="EMBL" id="CP002500">
    <property type="protein sequence ID" value="AET39643.1"/>
    <property type="molecule type" value="Genomic_DNA"/>
</dbReference>
<gene>
    <name evidence="9" type="ordered locus">Ecym_4614</name>
</gene>
<dbReference type="PROSITE" id="PS00141">
    <property type="entry name" value="ASP_PROTEASE"/>
    <property type="match status" value="1"/>
</dbReference>
<feature type="active site" evidence="4">
    <location>
        <position position="312"/>
    </location>
</feature>
<dbReference type="AlphaFoldDB" id="G8JSC1"/>
<dbReference type="Pfam" id="PF00026">
    <property type="entry name" value="Asp"/>
    <property type="match status" value="1"/>
</dbReference>
<evidence type="ECO:0000313" key="9">
    <source>
        <dbReference type="EMBL" id="AET39643.1"/>
    </source>
</evidence>
<dbReference type="PANTHER" id="PTHR47966:SF75">
    <property type="entry name" value="ENDOPEPTIDASE (CTSD), PUTATIVE (AFU_ORTHOLOGUE AFUA_4G07040)-RELATED"/>
    <property type="match status" value="1"/>
</dbReference>
<evidence type="ECO:0000256" key="7">
    <source>
        <dbReference type="SAM" id="SignalP"/>
    </source>
</evidence>
<feature type="domain" description="Peptidase A1" evidence="8">
    <location>
        <begin position="97"/>
        <end position="420"/>
    </location>
</feature>
<dbReference type="KEGG" id="erc:Ecym_4614"/>
<keyword evidence="2 7" id="KW-0732">Signal</keyword>
<evidence type="ECO:0000256" key="1">
    <source>
        <dbReference type="ARBA" id="ARBA00007447"/>
    </source>
</evidence>
<keyword evidence="3 6" id="KW-0064">Aspartyl protease</keyword>
<feature type="signal peptide" evidence="7">
    <location>
        <begin position="1"/>
        <end position="17"/>
    </location>
</feature>
<dbReference type="InterPro" id="IPR001969">
    <property type="entry name" value="Aspartic_peptidase_AS"/>
</dbReference>
<comment type="similarity">
    <text evidence="1 6">Belongs to the peptidase A1 family.</text>
</comment>
<dbReference type="OMA" id="NIMDMVY"/>
<dbReference type="SUPFAM" id="SSF50630">
    <property type="entry name" value="Acid proteases"/>
    <property type="match status" value="1"/>
</dbReference>
<dbReference type="PROSITE" id="PS51767">
    <property type="entry name" value="PEPTIDASE_A1"/>
    <property type="match status" value="1"/>
</dbReference>
<organism evidence="9 10">
    <name type="scientific">Eremothecium cymbalariae (strain CBS 270.75 / DBVPG 7215 / KCTC 17166 / NRRL Y-17582)</name>
    <name type="common">Yeast</name>
    <dbReference type="NCBI Taxonomy" id="931890"/>
    <lineage>
        <taxon>Eukaryota</taxon>
        <taxon>Fungi</taxon>
        <taxon>Dikarya</taxon>
        <taxon>Ascomycota</taxon>
        <taxon>Saccharomycotina</taxon>
        <taxon>Saccharomycetes</taxon>
        <taxon>Saccharomycetales</taxon>
        <taxon>Saccharomycetaceae</taxon>
        <taxon>Eremothecium</taxon>
    </lineage>
</organism>
<keyword evidence="6" id="KW-0378">Hydrolase</keyword>
<dbReference type="PANTHER" id="PTHR47966">
    <property type="entry name" value="BETA-SITE APP-CLEAVING ENZYME, ISOFORM A-RELATED"/>
    <property type="match status" value="1"/>
</dbReference>
<feature type="disulfide bond" evidence="5">
    <location>
        <begin position="126"/>
        <end position="131"/>
    </location>
</feature>
<evidence type="ECO:0000259" key="8">
    <source>
        <dbReference type="PROSITE" id="PS51767"/>
    </source>
</evidence>
<dbReference type="InterPro" id="IPR021109">
    <property type="entry name" value="Peptidase_aspartic_dom_sf"/>
</dbReference>
<dbReference type="eggNOG" id="KOG1339">
    <property type="taxonomic scope" value="Eukaryota"/>
</dbReference>
<feature type="disulfide bond" evidence="5">
    <location>
        <begin position="346"/>
        <end position="383"/>
    </location>
</feature>
<evidence type="ECO:0000256" key="2">
    <source>
        <dbReference type="ARBA" id="ARBA00022729"/>
    </source>
</evidence>
<dbReference type="InterPro" id="IPR034164">
    <property type="entry name" value="Pepsin-like_dom"/>
</dbReference>
<protein>
    <recommendedName>
        <fullName evidence="8">Peptidase A1 domain-containing protein</fullName>
    </recommendedName>
</protein>
<dbReference type="PRINTS" id="PR00792">
    <property type="entry name" value="PEPSIN"/>
</dbReference>
<evidence type="ECO:0000256" key="3">
    <source>
        <dbReference type="ARBA" id="ARBA00022750"/>
    </source>
</evidence>
<proteinExistence type="inferred from homology"/>
<feature type="active site" evidence="4">
    <location>
        <position position="113"/>
    </location>
</feature>
<evidence type="ECO:0000256" key="5">
    <source>
        <dbReference type="PIRSR" id="PIRSR601461-2"/>
    </source>
</evidence>
<dbReference type="RefSeq" id="XP_003646460.1">
    <property type="nucleotide sequence ID" value="XM_003646412.1"/>
</dbReference>
<dbReference type="GeneID" id="11472849"/>
<dbReference type="InParanoid" id="G8JSC1"/>
<dbReference type="GO" id="GO:0006508">
    <property type="term" value="P:proteolysis"/>
    <property type="evidence" value="ECO:0007669"/>
    <property type="project" value="UniProtKB-KW"/>
</dbReference>
<accession>G8JSC1</accession>
<dbReference type="STRING" id="931890.G8JSC1"/>
<reference evidence="10" key="1">
    <citation type="journal article" date="2012" name="G3 (Bethesda)">
        <title>Pichia sorbitophila, an interspecies yeast hybrid reveals early steps of genome resolution following polyploidization.</title>
        <authorList>
            <person name="Leh Louis V."/>
            <person name="Despons L."/>
            <person name="Friedrich A."/>
            <person name="Martin T."/>
            <person name="Durrens P."/>
            <person name="Casaregola S."/>
            <person name="Neuveglise C."/>
            <person name="Fairhead C."/>
            <person name="Marck C."/>
            <person name="Cruz J.A."/>
            <person name="Straub M.L."/>
            <person name="Kugler V."/>
            <person name="Sacerdot C."/>
            <person name="Uzunov Z."/>
            <person name="Thierry A."/>
            <person name="Weiss S."/>
            <person name="Bleykasten C."/>
            <person name="De Montigny J."/>
            <person name="Jacques N."/>
            <person name="Jung P."/>
            <person name="Lemaire M."/>
            <person name="Mallet S."/>
            <person name="Morel G."/>
            <person name="Richard G.F."/>
            <person name="Sarkar A."/>
            <person name="Savel G."/>
            <person name="Schacherer J."/>
            <person name="Seret M.L."/>
            <person name="Talla E."/>
            <person name="Samson G."/>
            <person name="Jubin C."/>
            <person name="Poulain J."/>
            <person name="Vacherie B."/>
            <person name="Barbe V."/>
            <person name="Pelletier E."/>
            <person name="Sherman D.J."/>
            <person name="Westhof E."/>
            <person name="Weissenbach J."/>
            <person name="Baret P.V."/>
            <person name="Wincker P."/>
            <person name="Gaillardin C."/>
            <person name="Dujon B."/>
            <person name="Souciet J.L."/>
        </authorList>
    </citation>
    <scope>NUCLEOTIDE SEQUENCE [LARGE SCALE GENOMIC DNA]</scope>
    <source>
        <strain evidence="10">CBS 270.75 / DBVPG 7215 / KCTC 17166 / NRRL Y-17582</strain>
    </source>
</reference>
<dbReference type="GO" id="GO:0004190">
    <property type="term" value="F:aspartic-type endopeptidase activity"/>
    <property type="evidence" value="ECO:0007669"/>
    <property type="project" value="UniProtKB-KW"/>
</dbReference>
<name>G8JSC1_ERECY</name>
<dbReference type="Proteomes" id="UP000006790">
    <property type="component" value="Chromosome 4"/>
</dbReference>
<dbReference type="CDD" id="cd05471">
    <property type="entry name" value="pepsin_like"/>
    <property type="match status" value="1"/>
</dbReference>
<dbReference type="InterPro" id="IPR033121">
    <property type="entry name" value="PEPTIDASE_A1"/>
</dbReference>